<evidence type="ECO:0000313" key="3">
    <source>
        <dbReference type="Proteomes" id="UP000234857"/>
    </source>
</evidence>
<dbReference type="InterPro" id="IPR018768">
    <property type="entry name" value="DUF2344"/>
</dbReference>
<feature type="domain" description="DUF2344" evidence="1">
    <location>
        <begin position="2"/>
        <end position="164"/>
    </location>
</feature>
<name>A0A2N5ZMR7_MUIH1</name>
<dbReference type="Proteomes" id="UP000234857">
    <property type="component" value="Unassembled WGS sequence"/>
</dbReference>
<accession>A0A2N5ZMR7</accession>
<dbReference type="AlphaFoldDB" id="A0A2N5ZMR7"/>
<dbReference type="Pfam" id="PF10105">
    <property type="entry name" value="DUF2344"/>
    <property type="match status" value="1"/>
</dbReference>
<dbReference type="NCBIfam" id="TIGR03936">
    <property type="entry name" value="sam_1_link_chp"/>
    <property type="match status" value="1"/>
</dbReference>
<reference evidence="2 3" key="1">
    <citation type="submission" date="2017-11" db="EMBL/GenBank/DDBJ databases">
        <title>Genome-resolved metagenomics identifies genetic mobility, metabolic interactions, and unexpected diversity in perchlorate-reducing communities.</title>
        <authorList>
            <person name="Barnum T.P."/>
            <person name="Figueroa I.A."/>
            <person name="Carlstrom C.I."/>
            <person name="Lucas L.N."/>
            <person name="Engelbrektson A.L."/>
            <person name="Coates J.D."/>
        </authorList>
    </citation>
    <scope>NUCLEOTIDE SEQUENCE [LARGE SCALE GENOMIC DNA]</scope>
    <source>
        <strain evidence="2">BM706</strain>
    </source>
</reference>
<gene>
    <name evidence="2" type="ORF">C0601_00650</name>
</gene>
<evidence type="ECO:0000313" key="2">
    <source>
        <dbReference type="EMBL" id="PLX19901.1"/>
    </source>
</evidence>
<proteinExistence type="predicted"/>
<comment type="caution">
    <text evidence="2">The sequence shown here is derived from an EMBL/GenBank/DDBJ whole genome shotgun (WGS) entry which is preliminary data.</text>
</comment>
<sequence length="173" mass="20961">MRLFLGFKVKGDLKWISHIEYIRLFERMFKRVDMNILYSRGFNPHPKIKLPVPKSIGIESEAEYCEFECDHDDEQIKRVMKELIKLMNKNWIDIFKYVIVKEGEKALSKRIDFIKYRFYGIIGVPEIVKDFKGVIEYYLKDDMLEMKVERDFSFSKFSREFDFKSVDREIILK</sequence>
<dbReference type="EMBL" id="PKTG01000015">
    <property type="protein sequence ID" value="PLX19901.1"/>
    <property type="molecule type" value="Genomic_DNA"/>
</dbReference>
<protein>
    <recommendedName>
        <fullName evidence="1">DUF2344 domain-containing protein</fullName>
    </recommendedName>
</protein>
<evidence type="ECO:0000259" key="1">
    <source>
        <dbReference type="Pfam" id="PF10105"/>
    </source>
</evidence>
<organism evidence="2 3">
    <name type="scientific">Muiribacterium halophilum</name>
    <dbReference type="NCBI Taxonomy" id="2053465"/>
    <lineage>
        <taxon>Bacteria</taxon>
        <taxon>Candidatus Muiribacteriota</taxon>
        <taxon>Candidatus Muiribacteriia</taxon>
        <taxon>Candidatus Muiribacteriales</taxon>
        <taxon>Candidatus Muiribacteriaceae</taxon>
        <taxon>Candidatus Muiribacterium</taxon>
    </lineage>
</organism>